<dbReference type="AlphaFoldDB" id="A0A919UQ41"/>
<proteinExistence type="predicted"/>
<dbReference type="PANTHER" id="PTHR30055:SF146">
    <property type="entry name" value="HTH-TYPE TRANSCRIPTIONAL DUAL REGULATOR CECR"/>
    <property type="match status" value="1"/>
</dbReference>
<organism evidence="4 5">
    <name type="scientific">Acrocarpospora phusangensis</name>
    <dbReference type="NCBI Taxonomy" id="1070424"/>
    <lineage>
        <taxon>Bacteria</taxon>
        <taxon>Bacillati</taxon>
        <taxon>Actinomycetota</taxon>
        <taxon>Actinomycetes</taxon>
        <taxon>Streptosporangiales</taxon>
        <taxon>Streptosporangiaceae</taxon>
        <taxon>Acrocarpospora</taxon>
    </lineage>
</organism>
<protein>
    <submittedName>
        <fullName evidence="4">Transcriptional regulator, TetR family protein</fullName>
    </submittedName>
</protein>
<dbReference type="EMBL" id="BOOA01000016">
    <property type="protein sequence ID" value="GIH24215.1"/>
    <property type="molecule type" value="Genomic_DNA"/>
</dbReference>
<comment type="caution">
    <text evidence="4">The sequence shown here is derived from an EMBL/GenBank/DDBJ whole genome shotgun (WGS) entry which is preliminary data.</text>
</comment>
<keyword evidence="1 2" id="KW-0238">DNA-binding</keyword>
<gene>
    <name evidence="4" type="ORF">Aph01nite_25250</name>
</gene>
<dbReference type="InterPro" id="IPR041484">
    <property type="entry name" value="TetR_C_25"/>
</dbReference>
<keyword evidence="5" id="KW-1185">Reference proteome</keyword>
<dbReference type="GO" id="GO:0000976">
    <property type="term" value="F:transcription cis-regulatory region binding"/>
    <property type="evidence" value="ECO:0007669"/>
    <property type="project" value="TreeGrafter"/>
</dbReference>
<dbReference type="InterPro" id="IPR050109">
    <property type="entry name" value="HTH-type_TetR-like_transc_reg"/>
</dbReference>
<name>A0A919UQ41_9ACTN</name>
<dbReference type="Pfam" id="PF17933">
    <property type="entry name" value="TetR_C_25"/>
    <property type="match status" value="1"/>
</dbReference>
<evidence type="ECO:0000256" key="2">
    <source>
        <dbReference type="PROSITE-ProRule" id="PRU00335"/>
    </source>
</evidence>
<dbReference type="Gene3D" id="1.10.357.10">
    <property type="entry name" value="Tetracycline Repressor, domain 2"/>
    <property type="match status" value="1"/>
</dbReference>
<dbReference type="InterPro" id="IPR001647">
    <property type="entry name" value="HTH_TetR"/>
</dbReference>
<dbReference type="Pfam" id="PF00440">
    <property type="entry name" value="TetR_N"/>
    <property type="match status" value="1"/>
</dbReference>
<evidence type="ECO:0000256" key="1">
    <source>
        <dbReference type="ARBA" id="ARBA00023125"/>
    </source>
</evidence>
<sequence>MHADLTARAVIRDRALELFAARGPDGVSVRAVAAAAGVSPALVIHHFGSKDGLRAAVDDHVAAAFDGLLGEAPDAASLAETMLRELPAGSPAYLRRLLLSGDPAGTAIFRRWYEVTRSATQAMIAAGTMTEGRDPVVRAAFLMVNDLVLLLVRDQLAEVLGVDPLGAEGMARWAGEALTVYREGIFR</sequence>
<evidence type="ECO:0000313" key="4">
    <source>
        <dbReference type="EMBL" id="GIH24215.1"/>
    </source>
</evidence>
<evidence type="ECO:0000259" key="3">
    <source>
        <dbReference type="PROSITE" id="PS50977"/>
    </source>
</evidence>
<feature type="domain" description="HTH tetR-type" evidence="3">
    <location>
        <begin position="5"/>
        <end position="65"/>
    </location>
</feature>
<dbReference type="Proteomes" id="UP000640052">
    <property type="component" value="Unassembled WGS sequence"/>
</dbReference>
<dbReference type="PROSITE" id="PS50977">
    <property type="entry name" value="HTH_TETR_2"/>
    <property type="match status" value="1"/>
</dbReference>
<dbReference type="PANTHER" id="PTHR30055">
    <property type="entry name" value="HTH-TYPE TRANSCRIPTIONAL REGULATOR RUTR"/>
    <property type="match status" value="1"/>
</dbReference>
<dbReference type="InterPro" id="IPR009057">
    <property type="entry name" value="Homeodomain-like_sf"/>
</dbReference>
<reference evidence="4" key="1">
    <citation type="submission" date="2021-01" db="EMBL/GenBank/DDBJ databases">
        <title>Whole genome shotgun sequence of Acrocarpospora phusangensis NBRC 108782.</title>
        <authorList>
            <person name="Komaki H."/>
            <person name="Tamura T."/>
        </authorList>
    </citation>
    <scope>NUCLEOTIDE SEQUENCE</scope>
    <source>
        <strain evidence="4">NBRC 108782</strain>
    </source>
</reference>
<dbReference type="SUPFAM" id="SSF46689">
    <property type="entry name" value="Homeodomain-like"/>
    <property type="match status" value="1"/>
</dbReference>
<accession>A0A919UQ41</accession>
<feature type="DNA-binding region" description="H-T-H motif" evidence="2">
    <location>
        <begin position="28"/>
        <end position="47"/>
    </location>
</feature>
<dbReference type="PRINTS" id="PR00455">
    <property type="entry name" value="HTHTETR"/>
</dbReference>
<dbReference type="GO" id="GO:0003700">
    <property type="term" value="F:DNA-binding transcription factor activity"/>
    <property type="evidence" value="ECO:0007669"/>
    <property type="project" value="TreeGrafter"/>
</dbReference>
<dbReference type="RefSeq" id="WP_239161617.1">
    <property type="nucleotide sequence ID" value="NZ_BOOA01000016.1"/>
</dbReference>
<evidence type="ECO:0000313" key="5">
    <source>
        <dbReference type="Proteomes" id="UP000640052"/>
    </source>
</evidence>